<sequence length="133" mass="13917">MQDLTRGAAGILGKKGVHIAIFRIPGPEDHARGFAHPGLVDIGDKDTTFILHSSGTTALPKPPAAGSLTSATSHVSCGAVFAIYTPSSPRTIPTPANFLSAWEADKCNFVFCALVFIEAWGRDPANLPATDVC</sequence>
<dbReference type="EMBL" id="KZ857418">
    <property type="protein sequence ID" value="RDX47519.1"/>
    <property type="molecule type" value="Genomic_DNA"/>
</dbReference>
<gene>
    <name evidence="1" type="ORF">OH76DRAFT_1484656</name>
</gene>
<organism evidence="1 2">
    <name type="scientific">Lentinus brumalis</name>
    <dbReference type="NCBI Taxonomy" id="2498619"/>
    <lineage>
        <taxon>Eukaryota</taxon>
        <taxon>Fungi</taxon>
        <taxon>Dikarya</taxon>
        <taxon>Basidiomycota</taxon>
        <taxon>Agaricomycotina</taxon>
        <taxon>Agaricomycetes</taxon>
        <taxon>Polyporales</taxon>
        <taxon>Polyporaceae</taxon>
        <taxon>Lentinus</taxon>
    </lineage>
</organism>
<dbReference type="AlphaFoldDB" id="A0A371D4T7"/>
<keyword evidence="2" id="KW-1185">Reference proteome</keyword>
<dbReference type="STRING" id="139420.A0A371D4T7"/>
<dbReference type="OrthoDB" id="429813at2759"/>
<evidence type="ECO:0000313" key="1">
    <source>
        <dbReference type="EMBL" id="RDX47519.1"/>
    </source>
</evidence>
<protein>
    <submittedName>
        <fullName evidence="1">Uncharacterized protein</fullName>
    </submittedName>
</protein>
<accession>A0A371D4T7</accession>
<dbReference type="Proteomes" id="UP000256964">
    <property type="component" value="Unassembled WGS sequence"/>
</dbReference>
<proteinExistence type="predicted"/>
<name>A0A371D4T7_9APHY</name>
<reference evidence="1 2" key="1">
    <citation type="journal article" date="2018" name="Biotechnol. Biofuels">
        <title>Integrative visual omics of the white-rot fungus Polyporus brumalis exposes the biotechnological potential of its oxidative enzymes for delignifying raw plant biomass.</title>
        <authorList>
            <person name="Miyauchi S."/>
            <person name="Rancon A."/>
            <person name="Drula E."/>
            <person name="Hage H."/>
            <person name="Chaduli D."/>
            <person name="Favel A."/>
            <person name="Grisel S."/>
            <person name="Henrissat B."/>
            <person name="Herpoel-Gimbert I."/>
            <person name="Ruiz-Duenas F.J."/>
            <person name="Chevret D."/>
            <person name="Hainaut M."/>
            <person name="Lin J."/>
            <person name="Wang M."/>
            <person name="Pangilinan J."/>
            <person name="Lipzen A."/>
            <person name="Lesage-Meessen L."/>
            <person name="Navarro D."/>
            <person name="Riley R."/>
            <person name="Grigoriev I.V."/>
            <person name="Zhou S."/>
            <person name="Raouche S."/>
            <person name="Rosso M.N."/>
        </authorList>
    </citation>
    <scope>NUCLEOTIDE SEQUENCE [LARGE SCALE GENOMIC DNA]</scope>
    <source>
        <strain evidence="1 2">BRFM 1820</strain>
    </source>
</reference>
<evidence type="ECO:0000313" key="2">
    <source>
        <dbReference type="Proteomes" id="UP000256964"/>
    </source>
</evidence>